<dbReference type="AlphaFoldDB" id="U9SN58"/>
<dbReference type="HOGENOM" id="CLU_2122379_0_0_1"/>
<reference evidence="2 3" key="3">
    <citation type="journal article" date="2018" name="New Phytol.">
        <title>High intraspecific genome diversity in the model arbuscular mycorrhizal symbiont Rhizophagus irregularis.</title>
        <authorList>
            <person name="Chen E.C.H."/>
            <person name="Morin E."/>
            <person name="Beaudet D."/>
            <person name="Noel J."/>
            <person name="Yildirir G."/>
            <person name="Ndikumana S."/>
            <person name="Charron P."/>
            <person name="St-Onge C."/>
            <person name="Giorgi J."/>
            <person name="Kruger M."/>
            <person name="Marton T."/>
            <person name="Ropars J."/>
            <person name="Grigoriev I.V."/>
            <person name="Hainaut M."/>
            <person name="Henrissat B."/>
            <person name="Roux C."/>
            <person name="Martin F."/>
            <person name="Corradi N."/>
        </authorList>
    </citation>
    <scope>NUCLEOTIDE SEQUENCE [LARGE SCALE GENOMIC DNA]</scope>
    <source>
        <strain evidence="3">DAOM 181602 / DAOM 197198 / MUCL 43194</strain>
        <strain evidence="2">DAOM 197198</strain>
    </source>
</reference>
<reference evidence="1" key="2">
    <citation type="submission" date="2013-07" db="EMBL/GenBank/DDBJ databases">
        <title>The genome of an arbuscular mycorrhizal fungus provides insights into the evolution of the oldest plant symbiosis.</title>
        <authorList>
            <consortium name="DOE Joint Genome Institute"/>
            <person name="Tisserant E."/>
            <person name="Malbreil M."/>
            <person name="Kuo A."/>
            <person name="Kohler A."/>
            <person name="Symeonidi A."/>
            <person name="Balestrini R."/>
            <person name="Charron P."/>
            <person name="Duensing N."/>
            <person name="Frei-dit-Frey N."/>
            <person name="Gianinazzi-Pearson V."/>
            <person name="Gilbert B."/>
            <person name="Handa Y."/>
            <person name="Hijri M."/>
            <person name="Kaul R."/>
            <person name="Kawaguchi M."/>
            <person name="Krajinski F."/>
            <person name="Lammers P."/>
            <person name="Lapierre D."/>
            <person name="Masclaux F.G."/>
            <person name="Murat C."/>
            <person name="Morin E."/>
            <person name="Ndikumana S."/>
            <person name="Pagni M."/>
            <person name="Petitpierre D."/>
            <person name="Requena N."/>
            <person name="Rosikiewicz P."/>
            <person name="Riley R."/>
            <person name="Saito K."/>
            <person name="San Clemente H."/>
            <person name="Shapiro H."/>
            <person name="van Tuinen D."/>
            <person name="Becard G."/>
            <person name="Bonfante P."/>
            <person name="Paszkowski U."/>
            <person name="Shachar-Hill Y."/>
            <person name="Young J.P."/>
            <person name="Sanders I.R."/>
            <person name="Henrissat B."/>
            <person name="Rensing S.A."/>
            <person name="Grigoriev I.V."/>
            <person name="Corradi N."/>
            <person name="Roux C."/>
            <person name="Martin F."/>
        </authorList>
    </citation>
    <scope>NUCLEOTIDE SEQUENCE</scope>
    <source>
        <strain evidence="1">DAOM 197198</strain>
    </source>
</reference>
<reference evidence="2 3" key="1">
    <citation type="journal article" date="2013" name="Proc. Natl. Acad. Sci. U.S.A.">
        <title>Genome of an arbuscular mycorrhizal fungus provides insight into the oldest plant symbiosis.</title>
        <authorList>
            <person name="Tisserant E."/>
            <person name="Malbreil M."/>
            <person name="Kuo A."/>
            <person name="Kohler A."/>
            <person name="Symeonidi A."/>
            <person name="Balestrini R."/>
            <person name="Charron P."/>
            <person name="Duensing N."/>
            <person name="Frei Dit Frey N."/>
            <person name="Gianinazzi-Pearson V."/>
            <person name="Gilbert L.B."/>
            <person name="Handa Y."/>
            <person name="Herr J.R."/>
            <person name="Hijri M."/>
            <person name="Koul R."/>
            <person name="Kawaguchi M."/>
            <person name="Krajinski F."/>
            <person name="Lammers P.J."/>
            <person name="Masclaux F.G."/>
            <person name="Murat C."/>
            <person name="Morin E."/>
            <person name="Ndikumana S."/>
            <person name="Pagni M."/>
            <person name="Petitpierre D."/>
            <person name="Requena N."/>
            <person name="Rosikiewicz P."/>
            <person name="Riley R."/>
            <person name="Saito K."/>
            <person name="San Clemente H."/>
            <person name="Shapiro H."/>
            <person name="van Tuinen D."/>
            <person name="Becard G."/>
            <person name="Bonfante P."/>
            <person name="Paszkowski U."/>
            <person name="Shachar-Hill Y.Y."/>
            <person name="Tuskan G.A."/>
            <person name="Young P.W."/>
            <person name="Sanders I.R."/>
            <person name="Henrissat B."/>
            <person name="Rensing S.A."/>
            <person name="Grigoriev I.V."/>
            <person name="Corradi N."/>
            <person name="Roux C."/>
            <person name="Martin F."/>
        </authorList>
    </citation>
    <scope>NUCLEOTIDE SEQUENCE [LARGE SCALE GENOMIC DNA]</scope>
    <source>
        <strain evidence="3">DAOM 181602 / DAOM 197198 / MUCL 43194</strain>
        <strain evidence="2">DAOM 197198</strain>
    </source>
</reference>
<proteinExistence type="predicted"/>
<evidence type="ECO:0000313" key="2">
    <source>
        <dbReference type="EMBL" id="POG73473.1"/>
    </source>
</evidence>
<name>U9SN58_RHIID</name>
<accession>U9SN58</accession>
<dbReference type="EMBL" id="KI299701">
    <property type="protein sequence ID" value="ERZ97344.1"/>
    <property type="molecule type" value="Genomic_DNA"/>
</dbReference>
<organism evidence="1">
    <name type="scientific">Rhizophagus irregularis (strain DAOM 181602 / DAOM 197198 / MUCL 43194)</name>
    <name type="common">Arbuscular mycorrhizal fungus</name>
    <name type="synonym">Glomus intraradices</name>
    <dbReference type="NCBI Taxonomy" id="747089"/>
    <lineage>
        <taxon>Eukaryota</taxon>
        <taxon>Fungi</taxon>
        <taxon>Fungi incertae sedis</taxon>
        <taxon>Mucoromycota</taxon>
        <taxon>Glomeromycotina</taxon>
        <taxon>Glomeromycetes</taxon>
        <taxon>Glomerales</taxon>
        <taxon>Glomeraceae</taxon>
        <taxon>Rhizophagus</taxon>
    </lineage>
</organism>
<dbReference type="VEuPathDB" id="FungiDB:RhiirFUN_017795"/>
<dbReference type="EMBL" id="AUPC02000083">
    <property type="protein sequence ID" value="POG73473.1"/>
    <property type="molecule type" value="Genomic_DNA"/>
</dbReference>
<dbReference type="Proteomes" id="UP000018888">
    <property type="component" value="Unassembled WGS sequence"/>
</dbReference>
<evidence type="ECO:0000313" key="1">
    <source>
        <dbReference type="EMBL" id="ERZ97344.1"/>
    </source>
</evidence>
<gene>
    <name evidence="2" type="ORF">GLOIN_2v1772554</name>
    <name evidence="1" type="ORF">GLOINDRAFT_11682</name>
</gene>
<keyword evidence="3" id="KW-1185">Reference proteome</keyword>
<sequence>MTKTPQGSVLIPINNKIMDLSNVVELDINYIDVSNVAILINKLIFLTFLQLKEYAMITDKGKKLSNYFKIMLCDTTCKYILVLQNIIGAIKEIAKYNKLNFIDTMNNNRKSYIL</sequence>
<protein>
    <submittedName>
        <fullName evidence="1">Uncharacterized protein</fullName>
    </submittedName>
</protein>
<evidence type="ECO:0000313" key="3">
    <source>
        <dbReference type="Proteomes" id="UP000018888"/>
    </source>
</evidence>